<organism evidence="2">
    <name type="scientific">marine sediment metagenome</name>
    <dbReference type="NCBI Taxonomy" id="412755"/>
    <lineage>
        <taxon>unclassified sequences</taxon>
        <taxon>metagenomes</taxon>
        <taxon>ecological metagenomes</taxon>
    </lineage>
</organism>
<evidence type="ECO:0000313" key="2">
    <source>
        <dbReference type="EMBL" id="KKL20141.1"/>
    </source>
</evidence>
<evidence type="ECO:0000256" key="1">
    <source>
        <dbReference type="SAM" id="MobiDB-lite"/>
    </source>
</evidence>
<sequence>MIEFLRRRIRWRQNQCTTEIWENDRELFAWHCRSLEYNDALKELVPLEEPEWELHADGIRVYTNAGDGHFRSEEELKCYIIRHVYNLDEYLLIPSEILYDAGMVYVTGCWVDGWNLPGSIRVKHHSFPPPQPEKRNIRLRSKSESVREVYRESRKRRKSEPVHEDHRTSLRLMPKYVKPKPYEPLRLHKGDDMELSWQEEQEVWIADHLGAGVDEYDTLDDDECYYVLETGECDVQTCAIVTIDPKTGEGQEGPSQVQNARKTSPAGAKELHPSD</sequence>
<feature type="region of interest" description="Disordered" evidence="1">
    <location>
        <begin position="246"/>
        <end position="275"/>
    </location>
</feature>
<accession>A0A0F9DR46</accession>
<dbReference type="EMBL" id="LAZR01038214">
    <property type="protein sequence ID" value="KKL20141.1"/>
    <property type="molecule type" value="Genomic_DNA"/>
</dbReference>
<dbReference type="AlphaFoldDB" id="A0A0F9DR46"/>
<feature type="compositionally biased region" description="Basic and acidic residues" evidence="1">
    <location>
        <begin position="159"/>
        <end position="168"/>
    </location>
</feature>
<protein>
    <submittedName>
        <fullName evidence="2">Uncharacterized protein</fullName>
    </submittedName>
</protein>
<name>A0A0F9DR46_9ZZZZ</name>
<reference evidence="2" key="1">
    <citation type="journal article" date="2015" name="Nature">
        <title>Complex archaea that bridge the gap between prokaryotes and eukaryotes.</title>
        <authorList>
            <person name="Spang A."/>
            <person name="Saw J.H."/>
            <person name="Jorgensen S.L."/>
            <person name="Zaremba-Niedzwiedzka K."/>
            <person name="Martijn J."/>
            <person name="Lind A.E."/>
            <person name="van Eijk R."/>
            <person name="Schleper C."/>
            <person name="Guy L."/>
            <person name="Ettema T.J."/>
        </authorList>
    </citation>
    <scope>NUCLEOTIDE SEQUENCE</scope>
</reference>
<feature type="region of interest" description="Disordered" evidence="1">
    <location>
        <begin position="150"/>
        <end position="170"/>
    </location>
</feature>
<feature type="compositionally biased region" description="Polar residues" evidence="1">
    <location>
        <begin position="253"/>
        <end position="262"/>
    </location>
</feature>
<proteinExistence type="predicted"/>
<comment type="caution">
    <text evidence="2">The sequence shown here is derived from an EMBL/GenBank/DDBJ whole genome shotgun (WGS) entry which is preliminary data.</text>
</comment>
<gene>
    <name evidence="2" type="ORF">LCGC14_2458430</name>
</gene>